<dbReference type="RefSeq" id="WP_259627206.1">
    <property type="nucleotide sequence ID" value="NZ_JANYMP010000019.1"/>
</dbReference>
<dbReference type="EMBL" id="JANYMP010000019">
    <property type="protein sequence ID" value="MCS7481730.1"/>
    <property type="molecule type" value="Genomic_DNA"/>
</dbReference>
<feature type="transmembrane region" description="Helical" evidence="1">
    <location>
        <begin position="68"/>
        <end position="86"/>
    </location>
</feature>
<evidence type="ECO:0000313" key="2">
    <source>
        <dbReference type="EMBL" id="MCS7481730.1"/>
    </source>
</evidence>
<dbReference type="AlphaFoldDB" id="A0A9X2VS45"/>
<keyword evidence="1" id="KW-0472">Membrane</keyword>
<feature type="transmembrane region" description="Helical" evidence="1">
    <location>
        <begin position="285"/>
        <end position="309"/>
    </location>
</feature>
<accession>A0A9X2VS45</accession>
<dbReference type="Proteomes" id="UP001141259">
    <property type="component" value="Unassembled WGS sequence"/>
</dbReference>
<evidence type="ECO:0000256" key="1">
    <source>
        <dbReference type="SAM" id="Phobius"/>
    </source>
</evidence>
<feature type="transmembrane region" description="Helical" evidence="1">
    <location>
        <begin position="107"/>
        <end position="128"/>
    </location>
</feature>
<proteinExistence type="predicted"/>
<reference evidence="2" key="1">
    <citation type="submission" date="2022-08" db="EMBL/GenBank/DDBJ databases">
        <authorList>
            <person name="Tistechok S."/>
            <person name="Samborskyy M."/>
            <person name="Roman I."/>
        </authorList>
    </citation>
    <scope>NUCLEOTIDE SEQUENCE</scope>
    <source>
        <strain evidence="2">DSM 103496</strain>
    </source>
</reference>
<feature type="transmembrane region" description="Helical" evidence="1">
    <location>
        <begin position="161"/>
        <end position="178"/>
    </location>
</feature>
<name>A0A9X2VS45_9PSEU</name>
<feature type="transmembrane region" description="Helical" evidence="1">
    <location>
        <begin position="185"/>
        <end position="203"/>
    </location>
</feature>
<gene>
    <name evidence="2" type="ORF">NZH93_33145</name>
</gene>
<keyword evidence="3" id="KW-1185">Reference proteome</keyword>
<organism evidence="2 3">
    <name type="scientific">Umezawaea endophytica</name>
    <dbReference type="NCBI Taxonomy" id="1654476"/>
    <lineage>
        <taxon>Bacteria</taxon>
        <taxon>Bacillati</taxon>
        <taxon>Actinomycetota</taxon>
        <taxon>Actinomycetes</taxon>
        <taxon>Pseudonocardiales</taxon>
        <taxon>Pseudonocardiaceae</taxon>
        <taxon>Umezawaea</taxon>
    </lineage>
</organism>
<keyword evidence="1" id="KW-1133">Transmembrane helix</keyword>
<feature type="transmembrane region" description="Helical" evidence="1">
    <location>
        <begin position="25"/>
        <end position="46"/>
    </location>
</feature>
<comment type="caution">
    <text evidence="2">The sequence shown here is derived from an EMBL/GenBank/DDBJ whole genome shotgun (WGS) entry which is preliminary data.</text>
</comment>
<evidence type="ECO:0000313" key="3">
    <source>
        <dbReference type="Proteomes" id="UP001141259"/>
    </source>
</evidence>
<sequence length="315" mass="34462">MTTVVKPRVGWGDLLWVAWRTHRTAILAMTGLTAAVVAGVFVLMGMTDTELGGLPAIYFRLFWQPQDTNLLFGAVIAVFWGAPLVAREHEARTNLLAWGQDVPATRWLAGQVVLLGAVATCLAAMVWMSEQYMVDTMRELSEGRTFTPFTTWYEVAPHLQIGYALFGLALGLAAGVLVRRTLPAMGIALVGFGVVRVAVIEWARPYLRPPVHTFEAWNADYKNQVPDYAMYVGSGYADANGVRIDYQGSWGCGDRVGSAGQLDCLKANGVAGHFAEFQPLERLGLFQWIETGIFVVLAAALLALAWAGVKRARRV</sequence>
<protein>
    <recommendedName>
        <fullName evidence="4">ABC-2 family transporter</fullName>
    </recommendedName>
</protein>
<evidence type="ECO:0008006" key="4">
    <source>
        <dbReference type="Google" id="ProtNLM"/>
    </source>
</evidence>
<keyword evidence="1" id="KW-0812">Transmembrane</keyword>